<dbReference type="SUPFAM" id="SSF48557">
    <property type="entry name" value="L-aspartase-like"/>
    <property type="match status" value="1"/>
</dbReference>
<sequence>MHGLNVSVFDSTLYSPLFTQKEMKQIWSDDNLIRTWLTFEVSIAKVQAELGLIPQPAVASIVEVCRVENVDWVRLAEDTQVVGMAIKPLVDQLSEQGDDYVKKYLHWGGTTQDLLDTGLAMRVKQTLDLVRCQLIKLGDQLQNMSLRHKDTVMVARTNSMDALPTTWGLQVSSYLLEVTRHIVRLDDMYARVTTGVYGGAIGNLSSIGQKGLAMRRGLFVELGLPEPKGLGNASMDHVVELVQFFALIHGTLCRIANDTEMMGRASIAEVSEGEGGGGSSTMPHKANPRAANMIKTLSRMGWMYASGAPSLMDQLDVRAASVRVLNWSLVPEAALAVSTSLERAERLISNLVVNESKMLENFSASRNFVMSEAVMMKVAEKIGRGDGYNKVKEAIAHAPAQGSLNEVLALDKDVSTILTVDEIDAACNPKNYLGCNDALIDETVEHYREVID</sequence>
<name>A0A6G7CPE0_9VIBR</name>
<dbReference type="InterPro" id="IPR024083">
    <property type="entry name" value="Fumarase/histidase_N"/>
</dbReference>
<protein>
    <submittedName>
        <fullName evidence="3">Adenylosuccinate lyase family protein</fullName>
    </submittedName>
</protein>
<dbReference type="GO" id="GO:0070626">
    <property type="term" value="F:(S)-2-(5-amino-1-(5-phospho-D-ribosyl)imidazole-4-carboxamido) succinate lyase (fumarate-forming) activity"/>
    <property type="evidence" value="ECO:0007669"/>
    <property type="project" value="TreeGrafter"/>
</dbReference>
<dbReference type="Proteomes" id="UP000503003">
    <property type="component" value="Chromosome 2"/>
</dbReference>
<dbReference type="PRINTS" id="PR00145">
    <property type="entry name" value="ARGSUCLYASE"/>
</dbReference>
<dbReference type="KEGG" id="vzi:G5S32_18215"/>
<feature type="domain" description="Adenylosuccinate lyase C-terminal" evidence="2">
    <location>
        <begin position="366"/>
        <end position="444"/>
    </location>
</feature>
<dbReference type="EMBL" id="CP049332">
    <property type="protein sequence ID" value="QIH43916.1"/>
    <property type="molecule type" value="Genomic_DNA"/>
</dbReference>
<dbReference type="Gene3D" id="1.10.275.10">
    <property type="entry name" value="Fumarase/aspartase (N-terminal domain)"/>
    <property type="match status" value="1"/>
</dbReference>
<dbReference type="AlphaFoldDB" id="A0A6G7CPE0"/>
<reference evidence="3 4" key="1">
    <citation type="submission" date="2020-02" db="EMBL/GenBank/DDBJ databases">
        <title>A complete genome of a marine bacterium Vibrio sp. ZWAL4003 isolated from the mangrove sediment with the ability to degrade polysaccharides.</title>
        <authorList>
            <person name="Wu J."/>
            <person name="Qu W."/>
            <person name="Zeng R."/>
        </authorList>
    </citation>
    <scope>NUCLEOTIDE SEQUENCE [LARGE SCALE GENOMIC DNA]</scope>
    <source>
        <strain evidence="3 4">ZWAL4003</strain>
    </source>
</reference>
<evidence type="ECO:0000259" key="2">
    <source>
        <dbReference type="SMART" id="SM00998"/>
    </source>
</evidence>
<proteinExistence type="predicted"/>
<dbReference type="Pfam" id="PF10397">
    <property type="entry name" value="ADSL_C"/>
    <property type="match status" value="1"/>
</dbReference>
<evidence type="ECO:0000256" key="1">
    <source>
        <dbReference type="ARBA" id="ARBA00023239"/>
    </source>
</evidence>
<evidence type="ECO:0000313" key="4">
    <source>
        <dbReference type="Proteomes" id="UP000503003"/>
    </source>
</evidence>
<dbReference type="InterPro" id="IPR000362">
    <property type="entry name" value="Fumarate_lyase_fam"/>
</dbReference>
<dbReference type="InterPro" id="IPR020557">
    <property type="entry name" value="Fumarate_lyase_CS"/>
</dbReference>
<dbReference type="Gene3D" id="1.20.200.10">
    <property type="entry name" value="Fumarase/aspartase (Central domain)"/>
    <property type="match status" value="1"/>
</dbReference>
<evidence type="ECO:0000313" key="3">
    <source>
        <dbReference type="EMBL" id="QIH43916.1"/>
    </source>
</evidence>
<dbReference type="GO" id="GO:0044208">
    <property type="term" value="P:'de novo' AMP biosynthetic process"/>
    <property type="evidence" value="ECO:0007669"/>
    <property type="project" value="TreeGrafter"/>
</dbReference>
<dbReference type="PROSITE" id="PS00163">
    <property type="entry name" value="FUMARATE_LYASES"/>
    <property type="match status" value="1"/>
</dbReference>
<dbReference type="PANTHER" id="PTHR43172:SF1">
    <property type="entry name" value="ADENYLOSUCCINATE LYASE"/>
    <property type="match status" value="1"/>
</dbReference>
<keyword evidence="4" id="KW-1185">Reference proteome</keyword>
<dbReference type="InterPro" id="IPR019468">
    <property type="entry name" value="AdenyloSucc_lyase_C"/>
</dbReference>
<dbReference type="RefSeq" id="WP_165313582.1">
    <property type="nucleotide sequence ID" value="NZ_CP049332.1"/>
</dbReference>
<dbReference type="Pfam" id="PF00206">
    <property type="entry name" value="Lyase_1"/>
    <property type="match status" value="1"/>
</dbReference>
<gene>
    <name evidence="3" type="ORF">G5S32_18215</name>
</gene>
<dbReference type="PRINTS" id="PR00149">
    <property type="entry name" value="FUMRATELYASE"/>
</dbReference>
<dbReference type="CDD" id="cd01597">
    <property type="entry name" value="pCLME"/>
    <property type="match status" value="1"/>
</dbReference>
<accession>A0A6G7CPE0</accession>
<keyword evidence="1 3" id="KW-0456">Lyase</keyword>
<organism evidence="3 4">
    <name type="scientific">Vibrio ziniensis</name>
    <dbReference type="NCBI Taxonomy" id="2711221"/>
    <lineage>
        <taxon>Bacteria</taxon>
        <taxon>Pseudomonadati</taxon>
        <taxon>Pseudomonadota</taxon>
        <taxon>Gammaproteobacteria</taxon>
        <taxon>Vibrionales</taxon>
        <taxon>Vibrionaceae</taxon>
        <taxon>Vibrio</taxon>
    </lineage>
</organism>
<dbReference type="GO" id="GO:0005829">
    <property type="term" value="C:cytosol"/>
    <property type="evidence" value="ECO:0007669"/>
    <property type="project" value="TreeGrafter"/>
</dbReference>
<dbReference type="Gene3D" id="1.10.40.30">
    <property type="entry name" value="Fumarase/aspartase (C-terminal domain)"/>
    <property type="match status" value="1"/>
</dbReference>
<dbReference type="InterPro" id="IPR022761">
    <property type="entry name" value="Fumarate_lyase_N"/>
</dbReference>
<dbReference type="GO" id="GO:0004018">
    <property type="term" value="F:N6-(1,2-dicarboxyethyl)AMP AMP-lyase (fumarate-forming) activity"/>
    <property type="evidence" value="ECO:0007669"/>
    <property type="project" value="TreeGrafter"/>
</dbReference>
<dbReference type="SMART" id="SM00998">
    <property type="entry name" value="ADSL_C"/>
    <property type="match status" value="1"/>
</dbReference>
<dbReference type="InterPro" id="IPR008948">
    <property type="entry name" value="L-Aspartase-like"/>
</dbReference>
<dbReference type="PANTHER" id="PTHR43172">
    <property type="entry name" value="ADENYLOSUCCINATE LYASE"/>
    <property type="match status" value="1"/>
</dbReference>